<comment type="caution">
    <text evidence="1">The sequence shown here is derived from an EMBL/GenBank/DDBJ whole genome shotgun (WGS) entry which is preliminary data.</text>
</comment>
<evidence type="ECO:0000313" key="2">
    <source>
        <dbReference type="Proteomes" id="UP001153069"/>
    </source>
</evidence>
<reference evidence="1" key="1">
    <citation type="submission" date="2020-06" db="EMBL/GenBank/DDBJ databases">
        <authorList>
            <consortium name="Plant Systems Biology data submission"/>
        </authorList>
    </citation>
    <scope>NUCLEOTIDE SEQUENCE</scope>
    <source>
        <strain evidence="1">D6</strain>
    </source>
</reference>
<proteinExistence type="predicted"/>
<dbReference type="OrthoDB" id="53152at2759"/>
<protein>
    <submittedName>
        <fullName evidence="1">Uncharacterized protein</fullName>
    </submittedName>
</protein>
<dbReference type="AlphaFoldDB" id="A0A9N8DJI2"/>
<name>A0A9N8DJI2_9STRA</name>
<organism evidence="1 2">
    <name type="scientific">Seminavis robusta</name>
    <dbReference type="NCBI Taxonomy" id="568900"/>
    <lineage>
        <taxon>Eukaryota</taxon>
        <taxon>Sar</taxon>
        <taxon>Stramenopiles</taxon>
        <taxon>Ochrophyta</taxon>
        <taxon>Bacillariophyta</taxon>
        <taxon>Bacillariophyceae</taxon>
        <taxon>Bacillariophycidae</taxon>
        <taxon>Naviculales</taxon>
        <taxon>Naviculaceae</taxon>
        <taxon>Seminavis</taxon>
    </lineage>
</organism>
<sequence length="230" mass="24713">MVVVGNYSVRIVNAETKEPFKEHKGPDGKIYAEVEPDVEYFIEVDVIGGGKNSMACFEFHVDGEKLPYRTISNETHGKSYKGVWSCVNGVDKMQAFAFKRPVLTDSKGSSGPPGALIGDVQVDVSEAIYAGTCTRPDYKSDSLQAASVSSSLTNVQTKKVLRSGTGSVAETSARSIKVTSVYSPGVLLESITIHYCTALGLIHAGVFGKWKTFGQRRGLSILGSRHPTAT</sequence>
<gene>
    <name evidence="1" type="ORF">SEMRO_156_G070830.1</name>
</gene>
<evidence type="ECO:0000313" key="1">
    <source>
        <dbReference type="EMBL" id="CAB9503115.1"/>
    </source>
</evidence>
<accession>A0A9N8DJI2</accession>
<keyword evidence="2" id="KW-1185">Reference proteome</keyword>
<dbReference type="EMBL" id="CAICTM010000155">
    <property type="protein sequence ID" value="CAB9503115.1"/>
    <property type="molecule type" value="Genomic_DNA"/>
</dbReference>
<dbReference type="Proteomes" id="UP001153069">
    <property type="component" value="Unassembled WGS sequence"/>
</dbReference>